<feature type="transmembrane region" description="Helical" evidence="6">
    <location>
        <begin position="163"/>
        <end position="183"/>
    </location>
</feature>
<dbReference type="PANTHER" id="PTHR39087">
    <property type="entry name" value="UPF0104 MEMBRANE PROTEIN MJ1595"/>
    <property type="match status" value="1"/>
</dbReference>
<name>A0A0C2BTS8_9BURK</name>
<dbReference type="STRING" id="709839.TSA66_01690"/>
<feature type="transmembrane region" description="Helical" evidence="6">
    <location>
        <begin position="83"/>
        <end position="105"/>
    </location>
</feature>
<reference evidence="7 8" key="1">
    <citation type="submission" date="2014-12" db="EMBL/GenBank/DDBJ databases">
        <title>Denitrispirillum autotrophicum gen. nov., sp. nov., Denitrifying, Facultatively Autotrophic Bacteria Isolated from Rice Paddy Soil.</title>
        <authorList>
            <person name="Ishii S."/>
            <person name="Ashida N."/>
            <person name="Ohno H."/>
            <person name="Otsuka S."/>
            <person name="Yokota A."/>
            <person name="Senoo K."/>
        </authorList>
    </citation>
    <scope>NUCLEOTIDE SEQUENCE [LARGE SCALE GENOMIC DNA]</scope>
    <source>
        <strain evidence="7 8">TSA66</strain>
    </source>
</reference>
<evidence type="ECO:0000256" key="1">
    <source>
        <dbReference type="ARBA" id="ARBA00004651"/>
    </source>
</evidence>
<sequence>MRAWWPPVRRVLTLAFFILVAYLLVVQARSVDWAEVLASLRRHSAPGLLGAVALGVASYLLYCCFDLLGRFSTGHTVPTRQVMVVNFISYAFNLNLGSVVGAVAFRYRMYSLLGLDAQTVTGVVVMSMLTNWLGYVLLAGLAFWFVPLALPPEWQLDLPGLRALGALLCMAIVAYLLLCARAHRRVWRVRGHEIMLPSLRLALLQLAMSSVNWLLIAALLFLLMQQKVGFSTVLNVMLVAAIAGVVAHIPASLGVLEGVFVVLLSAQLPKSEVLAALLAYRTIYYLVPLALAIPAYLLLEARSRRRERMA</sequence>
<evidence type="ECO:0000256" key="5">
    <source>
        <dbReference type="ARBA" id="ARBA00023136"/>
    </source>
</evidence>
<gene>
    <name evidence="7" type="ORF">TSA66_01690</name>
</gene>
<organism evidence="7 8">
    <name type="scientific">Noviherbaspirillum autotrophicum</name>
    <dbReference type="NCBI Taxonomy" id="709839"/>
    <lineage>
        <taxon>Bacteria</taxon>
        <taxon>Pseudomonadati</taxon>
        <taxon>Pseudomonadota</taxon>
        <taxon>Betaproteobacteria</taxon>
        <taxon>Burkholderiales</taxon>
        <taxon>Oxalobacteraceae</taxon>
        <taxon>Noviherbaspirillum</taxon>
    </lineage>
</organism>
<dbReference type="Proteomes" id="UP000031572">
    <property type="component" value="Unassembled WGS sequence"/>
</dbReference>
<evidence type="ECO:0000256" key="4">
    <source>
        <dbReference type="ARBA" id="ARBA00022989"/>
    </source>
</evidence>
<evidence type="ECO:0000256" key="2">
    <source>
        <dbReference type="ARBA" id="ARBA00022475"/>
    </source>
</evidence>
<keyword evidence="8" id="KW-1185">Reference proteome</keyword>
<feature type="transmembrane region" description="Helical" evidence="6">
    <location>
        <begin position="236"/>
        <end position="266"/>
    </location>
</feature>
<feature type="transmembrane region" description="Helical" evidence="6">
    <location>
        <begin position="203"/>
        <end position="224"/>
    </location>
</feature>
<dbReference type="AlphaFoldDB" id="A0A0C2BTS8"/>
<dbReference type="InterPro" id="IPR022791">
    <property type="entry name" value="L-PG_synthase/AglD"/>
</dbReference>
<evidence type="ECO:0000256" key="3">
    <source>
        <dbReference type="ARBA" id="ARBA00022692"/>
    </source>
</evidence>
<feature type="transmembrane region" description="Helical" evidence="6">
    <location>
        <begin position="44"/>
        <end position="62"/>
    </location>
</feature>
<dbReference type="Pfam" id="PF03706">
    <property type="entry name" value="LPG_synthase_TM"/>
    <property type="match status" value="1"/>
</dbReference>
<keyword evidence="2" id="KW-1003">Cell membrane</keyword>
<keyword evidence="4 6" id="KW-1133">Transmembrane helix</keyword>
<feature type="transmembrane region" description="Helical" evidence="6">
    <location>
        <begin position="278"/>
        <end position="299"/>
    </location>
</feature>
<accession>A0A0C2BTS8</accession>
<proteinExistence type="predicted"/>
<dbReference type="PANTHER" id="PTHR39087:SF2">
    <property type="entry name" value="UPF0104 MEMBRANE PROTEIN MJ1595"/>
    <property type="match status" value="1"/>
</dbReference>
<protein>
    <submittedName>
        <fullName evidence="7">Membrane protein</fullName>
    </submittedName>
</protein>
<comment type="caution">
    <text evidence="7">The sequence shown here is derived from an EMBL/GenBank/DDBJ whole genome shotgun (WGS) entry which is preliminary data.</text>
</comment>
<evidence type="ECO:0000313" key="8">
    <source>
        <dbReference type="Proteomes" id="UP000031572"/>
    </source>
</evidence>
<comment type="subcellular location">
    <subcellularLocation>
        <location evidence="1">Cell membrane</location>
        <topology evidence="1">Multi-pass membrane protein</topology>
    </subcellularLocation>
</comment>
<dbReference type="EMBL" id="JWJG01000028">
    <property type="protein sequence ID" value="KIF83414.1"/>
    <property type="molecule type" value="Genomic_DNA"/>
</dbReference>
<keyword evidence="5 6" id="KW-0472">Membrane</keyword>
<evidence type="ECO:0000313" key="7">
    <source>
        <dbReference type="EMBL" id="KIF83414.1"/>
    </source>
</evidence>
<feature type="transmembrane region" description="Helical" evidence="6">
    <location>
        <begin position="132"/>
        <end position="151"/>
    </location>
</feature>
<dbReference type="GO" id="GO:0005886">
    <property type="term" value="C:plasma membrane"/>
    <property type="evidence" value="ECO:0007669"/>
    <property type="project" value="UniProtKB-SubCell"/>
</dbReference>
<evidence type="ECO:0000256" key="6">
    <source>
        <dbReference type="SAM" id="Phobius"/>
    </source>
</evidence>
<keyword evidence="3 6" id="KW-0812">Transmembrane</keyword>